<dbReference type="PROSITE" id="PS51194">
    <property type="entry name" value="HELICASE_CTER"/>
    <property type="match status" value="1"/>
</dbReference>
<reference evidence="8" key="1">
    <citation type="journal article" date="2023" name="G3 (Bethesda)">
        <title>Whole genome assembly and annotation of the endangered Caribbean coral Acropora cervicornis.</title>
        <authorList>
            <person name="Selwyn J.D."/>
            <person name="Vollmer S.V."/>
        </authorList>
    </citation>
    <scope>NUCLEOTIDE SEQUENCE</scope>
    <source>
        <strain evidence="8">K2</strain>
    </source>
</reference>
<dbReference type="EMBL" id="JARQWQ010000043">
    <property type="protein sequence ID" value="KAK2558771.1"/>
    <property type="molecule type" value="Genomic_DNA"/>
</dbReference>
<keyword evidence="8" id="KW-0347">Helicase</keyword>
<dbReference type="GO" id="GO:0000724">
    <property type="term" value="P:double-strand break repair via homologous recombination"/>
    <property type="evidence" value="ECO:0007669"/>
    <property type="project" value="TreeGrafter"/>
</dbReference>
<dbReference type="PANTHER" id="PTHR13710">
    <property type="entry name" value="DNA HELICASE RECQ FAMILY MEMBER"/>
    <property type="match status" value="1"/>
</dbReference>
<evidence type="ECO:0000256" key="1">
    <source>
        <dbReference type="ARBA" id="ARBA00005446"/>
    </source>
</evidence>
<dbReference type="SMART" id="SM00490">
    <property type="entry name" value="HELICc"/>
    <property type="match status" value="1"/>
</dbReference>
<dbReference type="EC" id="5.6.2.4" evidence="5"/>
<evidence type="ECO:0000256" key="6">
    <source>
        <dbReference type="ARBA" id="ARBA00044566"/>
    </source>
</evidence>
<evidence type="ECO:0000313" key="8">
    <source>
        <dbReference type="EMBL" id="KAK2558771.1"/>
    </source>
</evidence>
<evidence type="ECO:0000256" key="5">
    <source>
        <dbReference type="ARBA" id="ARBA00034808"/>
    </source>
</evidence>
<evidence type="ECO:0000256" key="2">
    <source>
        <dbReference type="ARBA" id="ARBA00023125"/>
    </source>
</evidence>
<keyword evidence="8" id="KW-0547">Nucleotide-binding</keyword>
<keyword evidence="8" id="KW-0378">Hydrolase</keyword>
<dbReference type="Proteomes" id="UP001249851">
    <property type="component" value="Unassembled WGS sequence"/>
</dbReference>
<feature type="domain" description="Helicase C-terminal" evidence="7">
    <location>
        <begin position="1"/>
        <end position="139"/>
    </location>
</feature>
<dbReference type="Gene3D" id="3.40.50.300">
    <property type="entry name" value="P-loop containing nucleotide triphosphate hydrolases"/>
    <property type="match status" value="1"/>
</dbReference>
<keyword evidence="2" id="KW-0238">DNA-binding</keyword>
<comment type="catalytic activity">
    <reaction evidence="4">
        <text>Couples ATP hydrolysis with the unwinding of duplex DNA by translocating in the 3'-5' direction.</text>
        <dbReference type="EC" id="5.6.2.4"/>
    </reaction>
</comment>
<name>A0AAD9QD90_ACRCE</name>
<proteinExistence type="inferred from homology"/>
<dbReference type="GO" id="GO:0009378">
    <property type="term" value="F:four-way junction helicase activity"/>
    <property type="evidence" value="ECO:0007669"/>
    <property type="project" value="TreeGrafter"/>
</dbReference>
<protein>
    <recommendedName>
        <fullName evidence="5">DNA 3'-5' helicase</fullName>
        <ecNumber evidence="5">5.6.2.4</ecNumber>
    </recommendedName>
    <alternativeName>
        <fullName evidence="6">DNA 3'-5' helicase Q1</fullName>
    </alternativeName>
</protein>
<dbReference type="GO" id="GO:0005694">
    <property type="term" value="C:chromosome"/>
    <property type="evidence" value="ECO:0007669"/>
    <property type="project" value="TreeGrafter"/>
</dbReference>
<dbReference type="SUPFAM" id="SSF52540">
    <property type="entry name" value="P-loop containing nucleoside triphosphate hydrolases"/>
    <property type="match status" value="1"/>
</dbReference>
<keyword evidence="9" id="KW-1185">Reference proteome</keyword>
<comment type="caution">
    <text evidence="8">The sequence shown here is derived from an EMBL/GenBank/DDBJ whole genome shotgun (WGS) entry which is preliminary data.</text>
</comment>
<keyword evidence="3" id="KW-0413">Isomerase</keyword>
<evidence type="ECO:0000259" key="7">
    <source>
        <dbReference type="PROSITE" id="PS51194"/>
    </source>
</evidence>
<accession>A0AAD9QD90</accession>
<evidence type="ECO:0000256" key="3">
    <source>
        <dbReference type="ARBA" id="ARBA00023235"/>
    </source>
</evidence>
<dbReference type="GO" id="GO:0005737">
    <property type="term" value="C:cytoplasm"/>
    <property type="evidence" value="ECO:0007669"/>
    <property type="project" value="TreeGrafter"/>
</dbReference>
<sequence length="161" mass="18018">MNLANSSFTLLDLLHISVIVCLPNTIHSTQRNTILVLLRVNIWYTSVARVLFVTVAFGVGIDVPKVEKVIHIGIPYTVEDFFQETGRAGRNGNSAMSVLYYNSYDISKGKKALQPDMWKYATTQSCWREVIVCHFGASQPVLTCGRSCCDNYLECSNNSED</sequence>
<keyword evidence="8" id="KW-0067">ATP-binding</keyword>
<dbReference type="Pfam" id="PF00271">
    <property type="entry name" value="Helicase_C"/>
    <property type="match status" value="1"/>
</dbReference>
<evidence type="ECO:0000256" key="4">
    <source>
        <dbReference type="ARBA" id="ARBA00034617"/>
    </source>
</evidence>
<gene>
    <name evidence="8" type="ORF">P5673_018982</name>
</gene>
<evidence type="ECO:0000313" key="9">
    <source>
        <dbReference type="Proteomes" id="UP001249851"/>
    </source>
</evidence>
<dbReference type="PANTHER" id="PTHR13710:SF105">
    <property type="entry name" value="ATP-DEPENDENT DNA HELICASE Q1"/>
    <property type="match status" value="1"/>
</dbReference>
<dbReference type="GO" id="GO:0043138">
    <property type="term" value="F:3'-5' DNA helicase activity"/>
    <property type="evidence" value="ECO:0007669"/>
    <property type="project" value="UniProtKB-EC"/>
</dbReference>
<dbReference type="AlphaFoldDB" id="A0AAD9QD90"/>
<dbReference type="GO" id="GO:0003677">
    <property type="term" value="F:DNA binding"/>
    <property type="evidence" value="ECO:0007669"/>
    <property type="project" value="UniProtKB-KW"/>
</dbReference>
<dbReference type="InterPro" id="IPR001650">
    <property type="entry name" value="Helicase_C-like"/>
</dbReference>
<dbReference type="InterPro" id="IPR027417">
    <property type="entry name" value="P-loop_NTPase"/>
</dbReference>
<organism evidence="8 9">
    <name type="scientific">Acropora cervicornis</name>
    <name type="common">Staghorn coral</name>
    <dbReference type="NCBI Taxonomy" id="6130"/>
    <lineage>
        <taxon>Eukaryota</taxon>
        <taxon>Metazoa</taxon>
        <taxon>Cnidaria</taxon>
        <taxon>Anthozoa</taxon>
        <taxon>Hexacorallia</taxon>
        <taxon>Scleractinia</taxon>
        <taxon>Astrocoeniina</taxon>
        <taxon>Acroporidae</taxon>
        <taxon>Acropora</taxon>
    </lineage>
</organism>
<reference evidence="8" key="2">
    <citation type="journal article" date="2023" name="Science">
        <title>Genomic signatures of disease resistance in endangered staghorn corals.</title>
        <authorList>
            <person name="Vollmer S.V."/>
            <person name="Selwyn J.D."/>
            <person name="Despard B.A."/>
            <person name="Roesel C.L."/>
        </authorList>
    </citation>
    <scope>NUCLEOTIDE SEQUENCE</scope>
    <source>
        <strain evidence="8">K2</strain>
    </source>
</reference>
<comment type="similarity">
    <text evidence="1">Belongs to the helicase family. RecQ subfamily.</text>
</comment>